<protein>
    <recommendedName>
        <fullName evidence="10">Zn(2)-C6 fungal-type domain-containing protein</fullName>
    </recommendedName>
</protein>
<dbReference type="GO" id="GO:0008270">
    <property type="term" value="F:zinc ion binding"/>
    <property type="evidence" value="ECO:0007669"/>
    <property type="project" value="InterPro"/>
</dbReference>
<proteinExistence type="predicted"/>
<organism evidence="11 12">
    <name type="scientific">Venturia effusa</name>
    <dbReference type="NCBI Taxonomy" id="50376"/>
    <lineage>
        <taxon>Eukaryota</taxon>
        <taxon>Fungi</taxon>
        <taxon>Dikarya</taxon>
        <taxon>Ascomycota</taxon>
        <taxon>Pezizomycotina</taxon>
        <taxon>Dothideomycetes</taxon>
        <taxon>Pleosporomycetidae</taxon>
        <taxon>Venturiales</taxon>
        <taxon>Venturiaceae</taxon>
        <taxon>Venturia</taxon>
    </lineage>
</organism>
<keyword evidence="6" id="KW-0804">Transcription</keyword>
<dbReference type="CDD" id="cd12148">
    <property type="entry name" value="fungal_TF_MHR"/>
    <property type="match status" value="1"/>
</dbReference>
<name>A0A517LK18_9PEZI</name>
<keyword evidence="7" id="KW-0539">Nucleus</keyword>
<dbReference type="Pfam" id="PF00172">
    <property type="entry name" value="Zn_clus"/>
    <property type="match status" value="1"/>
</dbReference>
<keyword evidence="3" id="KW-0862">Zinc</keyword>
<dbReference type="GO" id="GO:0005634">
    <property type="term" value="C:nucleus"/>
    <property type="evidence" value="ECO:0007669"/>
    <property type="project" value="UniProtKB-SubCell"/>
</dbReference>
<dbReference type="PROSITE" id="PS00463">
    <property type="entry name" value="ZN2_CY6_FUNGAL_1"/>
    <property type="match status" value="1"/>
</dbReference>
<evidence type="ECO:0000256" key="4">
    <source>
        <dbReference type="ARBA" id="ARBA00023015"/>
    </source>
</evidence>
<dbReference type="EMBL" id="CP042198">
    <property type="protein sequence ID" value="QDS76004.1"/>
    <property type="molecule type" value="Genomic_DNA"/>
</dbReference>
<evidence type="ECO:0000256" key="8">
    <source>
        <dbReference type="SAM" id="Coils"/>
    </source>
</evidence>
<dbReference type="InterPro" id="IPR050987">
    <property type="entry name" value="AtrR-like"/>
</dbReference>
<evidence type="ECO:0000256" key="1">
    <source>
        <dbReference type="ARBA" id="ARBA00004123"/>
    </source>
</evidence>
<gene>
    <name evidence="11" type="ORF">FKW77_004664</name>
</gene>
<dbReference type="InterPro" id="IPR036864">
    <property type="entry name" value="Zn2-C6_fun-type_DNA-bd_sf"/>
</dbReference>
<dbReference type="PANTHER" id="PTHR46910">
    <property type="entry name" value="TRANSCRIPTION FACTOR PDR1"/>
    <property type="match status" value="1"/>
</dbReference>
<evidence type="ECO:0000313" key="11">
    <source>
        <dbReference type="EMBL" id="QDS76004.1"/>
    </source>
</evidence>
<dbReference type="GO" id="GO:0006351">
    <property type="term" value="P:DNA-templated transcription"/>
    <property type="evidence" value="ECO:0007669"/>
    <property type="project" value="InterPro"/>
</dbReference>
<keyword evidence="12" id="KW-1185">Reference proteome</keyword>
<dbReference type="CDD" id="cd00067">
    <property type="entry name" value="GAL4"/>
    <property type="match status" value="1"/>
</dbReference>
<evidence type="ECO:0000256" key="7">
    <source>
        <dbReference type="ARBA" id="ARBA00023242"/>
    </source>
</evidence>
<evidence type="ECO:0000259" key="10">
    <source>
        <dbReference type="PROSITE" id="PS50048"/>
    </source>
</evidence>
<dbReference type="SMART" id="SM00906">
    <property type="entry name" value="Fungal_trans"/>
    <property type="match status" value="1"/>
</dbReference>
<feature type="domain" description="Zn(2)-C6 fungal-type" evidence="10">
    <location>
        <begin position="23"/>
        <end position="53"/>
    </location>
</feature>
<dbReference type="GO" id="GO:0003677">
    <property type="term" value="F:DNA binding"/>
    <property type="evidence" value="ECO:0007669"/>
    <property type="project" value="UniProtKB-KW"/>
</dbReference>
<dbReference type="Pfam" id="PF04082">
    <property type="entry name" value="Fungal_trans"/>
    <property type="match status" value="1"/>
</dbReference>
<evidence type="ECO:0000256" key="2">
    <source>
        <dbReference type="ARBA" id="ARBA00022723"/>
    </source>
</evidence>
<evidence type="ECO:0000256" key="9">
    <source>
        <dbReference type="SAM" id="MobiDB-lite"/>
    </source>
</evidence>
<dbReference type="Proteomes" id="UP000316270">
    <property type="component" value="Chromosome 14"/>
</dbReference>
<dbReference type="AlphaFoldDB" id="A0A517LK18"/>
<dbReference type="Gene3D" id="4.10.240.10">
    <property type="entry name" value="Zn(2)-C6 fungal-type DNA-binding domain"/>
    <property type="match status" value="1"/>
</dbReference>
<evidence type="ECO:0000313" key="12">
    <source>
        <dbReference type="Proteomes" id="UP000316270"/>
    </source>
</evidence>
<dbReference type="PANTHER" id="PTHR46910:SF12">
    <property type="entry name" value="REGULATORY PROTEIN CAT8"/>
    <property type="match status" value="1"/>
</dbReference>
<keyword evidence="8" id="KW-0175">Coiled coil</keyword>
<dbReference type="STRING" id="50376.A0A517LK18"/>
<keyword evidence="5" id="KW-0238">DNA-binding</keyword>
<dbReference type="SMART" id="SM00066">
    <property type="entry name" value="GAL4"/>
    <property type="match status" value="1"/>
</dbReference>
<comment type="subcellular location">
    <subcellularLocation>
        <location evidence="1">Nucleus</location>
    </subcellularLocation>
</comment>
<dbReference type="OrthoDB" id="1924787at2759"/>
<dbReference type="GO" id="GO:0000981">
    <property type="term" value="F:DNA-binding transcription factor activity, RNA polymerase II-specific"/>
    <property type="evidence" value="ECO:0007669"/>
    <property type="project" value="InterPro"/>
</dbReference>
<evidence type="ECO:0000256" key="3">
    <source>
        <dbReference type="ARBA" id="ARBA00022833"/>
    </source>
</evidence>
<dbReference type="InterPro" id="IPR001138">
    <property type="entry name" value="Zn2Cys6_DnaBD"/>
</dbReference>
<sequence>MPGILPMKVIKIGQNAQTRIAQACDRCRSKKIRCDGIRPSCSQCTNVGFECKTSDKLSRRAFPRGYTESLEERVRALEAEVRELKGLLDEKDEKLEMLSRIQSNSPRMPPRKTSFPAPPTTPATEKSRQETDDTFKVVQSQSLVNDENSDPYFIGSSNGQNLIDAFQARIQEVSRKTVAMNANAFLANEVPASIASVRPQAVSWQAPSRMVSDQLVNIFFQEWAPLFPILHRPAFLALYEDYVSCPEAIEDKASLAQLNLVFAIAAQSASHSSNFHLKNDIQSFNTQWQAAMEQFLMHNSLATLQCLLLAQISCLLNGDYARLLKFKGLATSLSQRLGLNYSQKRFALGTLTCETRKKLFWTLYTLDCFSAAQLGLPRLLKDEDVYCEYPVDADDEYITEKGFLPMLPGEYTKLSSALALFKASRIVAKVLKENYPASATYDLSLRKIMTLSDELDGWLNDLPSHLRLQFIQDKPSTNVVSSRSPLLSLAYHYIRSLIYRPAVCASAAIGDLAGSARVVLANSSKAIVQIQELLDERGLVFSICLNRGELLVLAGFGLLFQNIELDEGGALIRENQRQINTIANFLDRVPSTASVEFRRISNAVAVPALSQQRQMTTLSRHNSDRSVVDVHEGMNSAQKHIRAIMNRFTAPSRPSKDDRRATLPTLGFNHNFSHSENSLHSVRSEPSTARSEPTLSPNMDMKRSSLSLPKTGRSRPHSSASRPLTNLDYLPLGETDADNHMSFSHNSSRKKESTATDWEQLLGSLDNGQTNIYDGIYGGPPVDALLDVTPLPAASDPNMVWSADMWSVGTDDIGTQRRSEEAPRSVLSLSDESLTSGEEFPELMQSVSHESFKGICIPIASPGRTDRYGIGSLNEQFGLSG</sequence>
<evidence type="ECO:0000256" key="5">
    <source>
        <dbReference type="ARBA" id="ARBA00023125"/>
    </source>
</evidence>
<reference evidence="11 12" key="1">
    <citation type="submission" date="2019-07" db="EMBL/GenBank/DDBJ databases">
        <title>Finished genome of Venturia effusa.</title>
        <authorList>
            <person name="Young C.A."/>
            <person name="Cox M.P."/>
            <person name="Ganley A.R.D."/>
            <person name="David W.J."/>
        </authorList>
    </citation>
    <scope>NUCLEOTIDE SEQUENCE [LARGE SCALE GENOMIC DNA]</scope>
    <source>
        <strain evidence="12">albino</strain>
    </source>
</reference>
<feature type="region of interest" description="Disordered" evidence="9">
    <location>
        <begin position="101"/>
        <end position="133"/>
    </location>
</feature>
<dbReference type="InterPro" id="IPR007219">
    <property type="entry name" value="XnlR_reg_dom"/>
</dbReference>
<accession>A0A517LK18</accession>
<evidence type="ECO:0000256" key="6">
    <source>
        <dbReference type="ARBA" id="ARBA00023163"/>
    </source>
</evidence>
<keyword evidence="4" id="KW-0805">Transcription regulation</keyword>
<dbReference type="CDD" id="cd15485">
    <property type="entry name" value="ZIP_Cat8"/>
    <property type="match status" value="1"/>
</dbReference>
<dbReference type="SUPFAM" id="SSF57701">
    <property type="entry name" value="Zn2/Cys6 DNA-binding domain"/>
    <property type="match status" value="1"/>
</dbReference>
<keyword evidence="2" id="KW-0479">Metal-binding</keyword>
<dbReference type="PROSITE" id="PS50048">
    <property type="entry name" value="ZN2_CY6_FUNGAL_2"/>
    <property type="match status" value="1"/>
</dbReference>
<feature type="coiled-coil region" evidence="8">
    <location>
        <begin position="67"/>
        <end position="101"/>
    </location>
</feature>
<dbReference type="FunFam" id="4.10.240.10:FF:000007">
    <property type="entry name" value="C6 transcription factor FacB"/>
    <property type="match status" value="1"/>
</dbReference>
<feature type="region of interest" description="Disordered" evidence="9">
    <location>
        <begin position="647"/>
        <end position="733"/>
    </location>
</feature>
<feature type="compositionally biased region" description="Polar residues" evidence="9">
    <location>
        <begin position="668"/>
        <end position="697"/>
    </location>
</feature>